<keyword evidence="2" id="KW-1185">Reference proteome</keyword>
<comment type="caution">
    <text evidence="1">The sequence shown here is derived from an EMBL/GenBank/DDBJ whole genome shotgun (WGS) entry which is preliminary data.</text>
</comment>
<evidence type="ECO:0000313" key="2">
    <source>
        <dbReference type="Proteomes" id="UP001320706"/>
    </source>
</evidence>
<reference evidence="1" key="1">
    <citation type="submission" date="2024-02" db="EMBL/GenBank/DDBJ databases">
        <title>Metagenome Assembled Genome of Zalaria obscura JY119.</title>
        <authorList>
            <person name="Vighnesh L."/>
            <person name="Jagadeeshwari U."/>
            <person name="Venkata Ramana C."/>
            <person name="Sasikala C."/>
        </authorList>
    </citation>
    <scope>NUCLEOTIDE SEQUENCE</scope>
    <source>
        <strain evidence="1">JY119</strain>
    </source>
</reference>
<protein>
    <submittedName>
        <fullName evidence="1">Uncharacterized protein</fullName>
    </submittedName>
</protein>
<dbReference type="EMBL" id="JAMKPW020000044">
    <property type="protein sequence ID" value="KAK8192716.1"/>
    <property type="molecule type" value="Genomic_DNA"/>
</dbReference>
<accession>A0ACC3S2U3</accession>
<sequence length="896" mass="100284">MDGDKHDYASLPIPTYEEATSSRPSSAQNYRGPEEISDDAERQGLLGQHQGAGGGAGAGNQQNRRNGGYRPPTAESPRSSEDSDLHLPEVTGEDDEDEEEERELRRDMEEMEVLEPETGRQQRRTRMRRNLSKRLTTITNSLSSLSLPSFRRISFPSFRLPSIPEGYRVSWPIIARLFGLFVIATLIWMLFAFDIIPNRGHLATQYDPESVRVRVQAEVDETRIADYLKYVTSFDHVAGTEGDLYLAKWVEEMWGTALLDDVEILDYFVYLNYPTKDGRKVAIVDPPEMAWTAKLEEDSVYADQGRARQQTYTFHGHSKSGTVKGPLVYANGGSREDFEKLKDMGVDMKGKIALVRYYHTQGDRALKVKAAELAGAAGCLIYSDPMEDGFLKGEPLPKGRWRPADAVQRGAVSLMSWVVGDPLTPGWASTINSPRVSEKDNPGLVNIPSLPLAWRDAQRLLQVLQGHGYKVPADWVGGVPDVSEWWTGSSTSPTVLLQNEQDESKLQQIWNVHGIITGMETPQKKIIVGNHRDSWCFGAVDPGSGTAVLMEVVNIFGTLRKLGWRPLRSIEFVSWDAEEYNLVGSTEYVEDQIDTLRAHGLAYLNVDVGVFGDKFRAAASPLYQRVLLHVLDRVSDPVQNVSLRTLWERSNTQLEGLGAGSDYVAFQDLAGVSSLDFGFEGPENGYPYHSCYETYEYMSSFGDPGFQYHRALAQVWALLILELADAPIVPFDLQQYATAVRGYISTLEADATAAGAPEKSFSVSKLREAGEFFAKQAKEFHAFEDYWTREVLGRGGFESNAFAIRRIEYNERLVGFEKDLLDLPRQGDGFEAPPYGIPNREQFKHTIFGPAAWSGYDEAYFPAIRDALDAGNWTGAQFYADRAARILTRATRRLVM</sequence>
<organism evidence="1 2">
    <name type="scientific">Zalaria obscura</name>
    <dbReference type="NCBI Taxonomy" id="2024903"/>
    <lineage>
        <taxon>Eukaryota</taxon>
        <taxon>Fungi</taxon>
        <taxon>Dikarya</taxon>
        <taxon>Ascomycota</taxon>
        <taxon>Pezizomycotina</taxon>
        <taxon>Dothideomycetes</taxon>
        <taxon>Dothideomycetidae</taxon>
        <taxon>Dothideales</taxon>
        <taxon>Zalariaceae</taxon>
        <taxon>Zalaria</taxon>
    </lineage>
</organism>
<gene>
    <name evidence="1" type="ORF">M8818_007888</name>
</gene>
<dbReference type="Proteomes" id="UP001320706">
    <property type="component" value="Unassembled WGS sequence"/>
</dbReference>
<name>A0ACC3S2U3_9PEZI</name>
<proteinExistence type="predicted"/>
<evidence type="ECO:0000313" key="1">
    <source>
        <dbReference type="EMBL" id="KAK8192716.1"/>
    </source>
</evidence>